<dbReference type="EC" id="2.5.1.-" evidence="3"/>
<protein>
    <recommendedName>
        <fullName evidence="3">Isoprenyl transferase</fullName>
        <ecNumber evidence="3">2.5.1.-</ecNumber>
    </recommendedName>
</protein>
<dbReference type="GO" id="GO:0016094">
    <property type="term" value="P:polyprenol biosynthetic process"/>
    <property type="evidence" value="ECO:0007669"/>
    <property type="project" value="TreeGrafter"/>
</dbReference>
<dbReference type="GO" id="GO:0045547">
    <property type="term" value="F:ditrans,polycis-polyprenyl diphosphate synthase [(2E,6E)-farnesyl diphosphate specific] activity"/>
    <property type="evidence" value="ECO:0007669"/>
    <property type="project" value="TreeGrafter"/>
</dbReference>
<proteinExistence type="inferred from homology"/>
<feature type="binding site" evidence="3">
    <location>
        <position position="76"/>
    </location>
    <ligand>
        <name>substrate</name>
    </ligand>
</feature>
<keyword evidence="5" id="KW-1185">Reference proteome</keyword>
<evidence type="ECO:0000256" key="3">
    <source>
        <dbReference type="HAMAP-Rule" id="MF_01139"/>
    </source>
</evidence>
<comment type="function">
    <text evidence="3">Catalyzes the condensation of isopentenyl diphosphate (IPP) with allylic pyrophosphates generating different type of terpenoids.</text>
</comment>
<organism evidence="4 5">
    <name type="scientific">Amycolatopsis coloradensis</name>
    <dbReference type="NCBI Taxonomy" id="76021"/>
    <lineage>
        <taxon>Bacteria</taxon>
        <taxon>Bacillati</taxon>
        <taxon>Actinomycetota</taxon>
        <taxon>Actinomycetes</taxon>
        <taxon>Pseudonocardiales</taxon>
        <taxon>Pseudonocardiaceae</taxon>
        <taxon>Amycolatopsis</taxon>
    </lineage>
</organism>
<dbReference type="AlphaFoldDB" id="A0A1R0KQS7"/>
<feature type="binding site" evidence="3">
    <location>
        <position position="181"/>
    </location>
    <ligand>
        <name>substrate</name>
    </ligand>
</feature>
<feature type="binding site" evidence="3">
    <location>
        <position position="30"/>
    </location>
    <ligand>
        <name>substrate</name>
    </ligand>
</feature>
<dbReference type="SMR" id="A0A1R0KQS7"/>
<feature type="active site" evidence="3">
    <location>
        <position position="25"/>
    </location>
</feature>
<dbReference type="CDD" id="cd00475">
    <property type="entry name" value="Cis_IPPS"/>
    <property type="match status" value="1"/>
</dbReference>
<name>A0A1R0KQS7_9PSEU</name>
<evidence type="ECO:0000256" key="1">
    <source>
        <dbReference type="ARBA" id="ARBA00022679"/>
    </source>
</evidence>
<comment type="caution">
    <text evidence="4">The sequence shown here is derived from an EMBL/GenBank/DDBJ whole genome shotgun (WGS) entry which is preliminary data.</text>
</comment>
<dbReference type="STRING" id="76021.BS329_20390"/>
<dbReference type="GO" id="GO:0000287">
    <property type="term" value="F:magnesium ion binding"/>
    <property type="evidence" value="ECO:0007669"/>
    <property type="project" value="UniProtKB-UniRule"/>
</dbReference>
<feature type="active site" description="Proton acceptor" evidence="3">
    <location>
        <position position="73"/>
    </location>
</feature>
<keyword evidence="1 3" id="KW-0808">Transferase</keyword>
<feature type="binding site" evidence="3">
    <location>
        <position position="25"/>
    </location>
    <ligand>
        <name>Mg(2+)</name>
        <dbReference type="ChEBI" id="CHEBI:18420"/>
    </ligand>
</feature>
<dbReference type="PANTHER" id="PTHR10291:SF43">
    <property type="entry name" value="DEHYDRODOLICHYL DIPHOSPHATE SYNTHASE COMPLEX SUBUNIT DHDDS"/>
    <property type="match status" value="1"/>
</dbReference>
<comment type="subunit">
    <text evidence="3">Homodimer.</text>
</comment>
<gene>
    <name evidence="4" type="ORF">BS329_20390</name>
</gene>
<comment type="caution">
    <text evidence="3">Lacks conserved residue(s) required for the propagation of feature annotation.</text>
</comment>
<dbReference type="HAMAP" id="MF_01139">
    <property type="entry name" value="ISPT"/>
    <property type="match status" value="1"/>
</dbReference>
<feature type="binding site" evidence="3">
    <location>
        <position position="42"/>
    </location>
    <ligand>
        <name>substrate</name>
    </ligand>
</feature>
<dbReference type="PANTHER" id="PTHR10291">
    <property type="entry name" value="DEHYDRODOLICHYL DIPHOSPHATE SYNTHASE FAMILY MEMBER"/>
    <property type="match status" value="1"/>
</dbReference>
<comment type="similarity">
    <text evidence="2">Belongs to the UPP synthase family. Z-FPP synthase subfamily.</text>
</comment>
<dbReference type="InterPro" id="IPR018520">
    <property type="entry name" value="UPP_synth-like_CS"/>
</dbReference>
<dbReference type="NCBIfam" id="TIGR00055">
    <property type="entry name" value="uppS"/>
    <property type="match status" value="1"/>
</dbReference>
<feature type="binding site" evidence="3">
    <location>
        <begin position="26"/>
        <end position="29"/>
    </location>
    <ligand>
        <name>substrate</name>
    </ligand>
</feature>
<dbReference type="InterPro" id="IPR001441">
    <property type="entry name" value="UPP_synth-like"/>
</dbReference>
<dbReference type="SUPFAM" id="SSF64005">
    <property type="entry name" value="Undecaprenyl diphosphate synthase"/>
    <property type="match status" value="1"/>
</dbReference>
<dbReference type="InterPro" id="IPR036424">
    <property type="entry name" value="UPP_synth-like_sf"/>
</dbReference>
<dbReference type="PROSITE" id="PS01066">
    <property type="entry name" value="UPP_SYNTHASE"/>
    <property type="match status" value="1"/>
</dbReference>
<reference evidence="4 5" key="1">
    <citation type="submission" date="2016-01" db="EMBL/GenBank/DDBJ databases">
        <title>Amycolatopsis coloradensis genome sequencing and assembly.</title>
        <authorList>
            <person name="Mayilraj S."/>
        </authorList>
    </citation>
    <scope>NUCLEOTIDE SEQUENCE [LARGE SCALE GENOMIC DNA]</scope>
    <source>
        <strain evidence="4 5">DSM 44225</strain>
    </source>
</reference>
<evidence type="ECO:0000256" key="2">
    <source>
        <dbReference type="ARBA" id="ARBA00038453"/>
    </source>
</evidence>
<dbReference type="Pfam" id="PF01255">
    <property type="entry name" value="Prenyltransf"/>
    <property type="match status" value="1"/>
</dbReference>
<sequence length="232" mass="25520">MLRGPRGRPVGEPGKPPRHVGIIPDGNRRWAAQHGLPVLEGHRRGAETTMRALSWCEEAGVEEVTVWALSLDNIARRPNVAGMATAIAELVDRVDGHPGWDLRLIGSPGRVALPVRAPDTSKDIVDRRLLVNLAVAYDGREEIVAAAQALLTADPLGKLDATALSAELERRGQPDCDLIIRTSGELRLSGFLLWQSVHSELYFAPELWPEFTERSLHRALDSYARRDRRAGA</sequence>
<dbReference type="Gene3D" id="3.40.1180.10">
    <property type="entry name" value="Decaprenyl diphosphate synthase-like"/>
    <property type="match status" value="1"/>
</dbReference>
<keyword evidence="3" id="KW-0460">Magnesium</keyword>
<dbReference type="Proteomes" id="UP000187486">
    <property type="component" value="Unassembled WGS sequence"/>
</dbReference>
<keyword evidence="3" id="KW-0479">Metal-binding</keyword>
<evidence type="ECO:0000313" key="5">
    <source>
        <dbReference type="Proteomes" id="UP000187486"/>
    </source>
</evidence>
<feature type="binding site" evidence="3">
    <location>
        <position position="200"/>
    </location>
    <ligand>
        <name>Mg(2+)</name>
        <dbReference type="ChEBI" id="CHEBI:18420"/>
    </ligand>
</feature>
<feature type="binding site" evidence="3">
    <location>
        <begin position="70"/>
        <end position="72"/>
    </location>
    <ligand>
        <name>substrate</name>
    </ligand>
</feature>
<dbReference type="EMBL" id="MQUQ01000011">
    <property type="protein sequence ID" value="OLZ49994.1"/>
    <property type="molecule type" value="Genomic_DNA"/>
</dbReference>
<feature type="binding site" evidence="3">
    <location>
        <begin position="187"/>
        <end position="189"/>
    </location>
    <ligand>
        <name>substrate</name>
    </ligand>
</feature>
<evidence type="ECO:0000313" key="4">
    <source>
        <dbReference type="EMBL" id="OLZ49994.1"/>
    </source>
</evidence>
<comment type="cofactor">
    <cofactor evidence="3">
        <name>Mg(2+)</name>
        <dbReference type="ChEBI" id="CHEBI:18420"/>
    </cofactor>
    <text evidence="3">Binds 2 magnesium ions per subunit.</text>
</comment>
<accession>A0A1R0KQS7</accession>